<dbReference type="UniPathway" id="UPA00060"/>
<keyword evidence="10" id="KW-1185">Reference proteome</keyword>
<evidence type="ECO:0000313" key="10">
    <source>
        <dbReference type="Proteomes" id="UP000199681"/>
    </source>
</evidence>
<dbReference type="RefSeq" id="WP_092449196.1">
    <property type="nucleotide sequence ID" value="NZ_BKAC01000004.1"/>
</dbReference>
<keyword evidence="6" id="KW-0472">Membrane</keyword>
<dbReference type="Proteomes" id="UP000199681">
    <property type="component" value="Unassembled WGS sequence"/>
</dbReference>
<dbReference type="PANTHER" id="PTHR13847">
    <property type="entry name" value="SARCOSINE DEHYDROGENASE-RELATED"/>
    <property type="match status" value="1"/>
</dbReference>
<dbReference type="InterPro" id="IPR012727">
    <property type="entry name" value="Gly_oxidase_ThiO"/>
</dbReference>
<dbReference type="Pfam" id="PF01266">
    <property type="entry name" value="DAO"/>
    <property type="match status" value="1"/>
</dbReference>
<gene>
    <name evidence="9" type="primary">thiO</name>
    <name evidence="9" type="ORF">E3O11_12120</name>
    <name evidence="8" type="ORF">SAMN05216274_105214</name>
</gene>
<dbReference type="InterPro" id="IPR036188">
    <property type="entry name" value="FAD/NAD-bd_sf"/>
</dbReference>
<keyword evidence="2" id="KW-0784">Thiamine biosynthesis</keyword>
<keyword evidence="3 9" id="KW-0560">Oxidoreductase</keyword>
<evidence type="ECO:0000256" key="6">
    <source>
        <dbReference type="SAM" id="Phobius"/>
    </source>
</evidence>
<feature type="domain" description="FAD dependent oxidoreductase" evidence="7">
    <location>
        <begin position="11"/>
        <end position="379"/>
    </location>
</feature>
<dbReference type="AlphaFoldDB" id="A0A1I3A641"/>
<evidence type="ECO:0000256" key="4">
    <source>
        <dbReference type="ARBA" id="ARBA00049872"/>
    </source>
</evidence>
<dbReference type="Gene3D" id="3.30.9.10">
    <property type="entry name" value="D-Amino Acid Oxidase, subunit A, domain 2"/>
    <property type="match status" value="1"/>
</dbReference>
<comment type="caution">
    <text evidence="9">The sequence shown here is derived from an EMBL/GenBank/DDBJ whole genome shotgun (WGS) entry which is preliminary data.</text>
</comment>
<evidence type="ECO:0000256" key="2">
    <source>
        <dbReference type="ARBA" id="ARBA00022977"/>
    </source>
</evidence>
<proteinExistence type="predicted"/>
<evidence type="ECO:0000313" key="8">
    <source>
        <dbReference type="EMBL" id="SFH45390.1"/>
    </source>
</evidence>
<evidence type="ECO:0000256" key="3">
    <source>
        <dbReference type="ARBA" id="ARBA00023002"/>
    </source>
</evidence>
<keyword evidence="6" id="KW-1133">Transmembrane helix</keyword>
<dbReference type="InterPro" id="IPR006076">
    <property type="entry name" value="FAD-dep_OxRdtase"/>
</dbReference>
<reference evidence="9 11" key="2">
    <citation type="submission" date="2019-03" db="EMBL/GenBank/DDBJ databases">
        <title>Genomics of glacier-inhabiting Cryobacterium strains.</title>
        <authorList>
            <person name="Liu Q."/>
            <person name="Xin Y.-H."/>
        </authorList>
    </citation>
    <scope>NUCLEOTIDE SEQUENCE [LARGE SCALE GENOMIC DNA]</scope>
    <source>
        <strain evidence="9 11">Hh34</strain>
    </source>
</reference>
<feature type="transmembrane region" description="Helical" evidence="6">
    <location>
        <begin position="12"/>
        <end position="29"/>
    </location>
</feature>
<dbReference type="EMBL" id="FOPW01000005">
    <property type="protein sequence ID" value="SFH45390.1"/>
    <property type="molecule type" value="Genomic_DNA"/>
</dbReference>
<dbReference type="GO" id="GO:0009228">
    <property type="term" value="P:thiamine biosynthetic process"/>
    <property type="evidence" value="ECO:0007669"/>
    <property type="project" value="UniProtKB-KW"/>
</dbReference>
<dbReference type="STRING" id="995038.SAMN05216274_105214"/>
<dbReference type="Proteomes" id="UP000297963">
    <property type="component" value="Unassembled WGS sequence"/>
</dbReference>
<dbReference type="SUPFAM" id="SSF54373">
    <property type="entry name" value="FAD-linked reductases, C-terminal domain"/>
    <property type="match status" value="1"/>
</dbReference>
<dbReference type="GO" id="GO:0009229">
    <property type="term" value="P:thiamine diphosphate biosynthetic process"/>
    <property type="evidence" value="ECO:0007669"/>
    <property type="project" value="UniProtKB-UniPathway"/>
</dbReference>
<dbReference type="GO" id="GO:0050660">
    <property type="term" value="F:flavin adenine dinucleotide binding"/>
    <property type="evidence" value="ECO:0007669"/>
    <property type="project" value="InterPro"/>
</dbReference>
<evidence type="ECO:0000256" key="1">
    <source>
        <dbReference type="ARBA" id="ARBA00004948"/>
    </source>
</evidence>
<dbReference type="SUPFAM" id="SSF51905">
    <property type="entry name" value="FAD/NAD(P)-binding domain"/>
    <property type="match status" value="1"/>
</dbReference>
<accession>A0A1I3A641</accession>
<evidence type="ECO:0000259" key="7">
    <source>
        <dbReference type="Pfam" id="PF01266"/>
    </source>
</evidence>
<evidence type="ECO:0000313" key="9">
    <source>
        <dbReference type="EMBL" id="TFB82637.1"/>
    </source>
</evidence>
<comment type="pathway">
    <text evidence="1">Cofactor biosynthesis; thiamine diphosphate biosynthesis.</text>
</comment>
<dbReference type="PANTHER" id="PTHR13847:SF289">
    <property type="entry name" value="GLYCINE OXIDASE"/>
    <property type="match status" value="1"/>
</dbReference>
<dbReference type="NCBIfam" id="TIGR02352">
    <property type="entry name" value="thiamin_ThiO"/>
    <property type="match status" value="1"/>
</dbReference>
<dbReference type="GO" id="GO:0005737">
    <property type="term" value="C:cytoplasm"/>
    <property type="evidence" value="ECO:0007669"/>
    <property type="project" value="TreeGrafter"/>
</dbReference>
<evidence type="ECO:0000256" key="5">
    <source>
        <dbReference type="ARBA" id="ARBA00050018"/>
    </source>
</evidence>
<dbReference type="GO" id="GO:0043799">
    <property type="term" value="F:glycine oxidase activity"/>
    <property type="evidence" value="ECO:0007669"/>
    <property type="project" value="UniProtKB-EC"/>
</dbReference>
<keyword evidence="6" id="KW-0812">Transmembrane</keyword>
<sequence>MNERVVNRTVDVAVIGGGIIGLGIAWAVAHSGRTVVVIDPDPAGGATYAAAGMLAAVSELHYQEEVLLELMLASSALYPAFIESLGPEHHLTGYQRTHTMTVGADSADRQALADLRGVQLANGLAVDPLTIRAARVLEPLLSPHVSGAFMVEQDHQVDPRRLAERIQLALATLAKSRRWGHDALIRVNAMGLLHDDSADASSRVTGVALADGGTVSAAEVVVANGLAAAMLNGLPERLTMPLRPVYGDILRLRVPAHLRPLLTCTLRGLVHGVPVYLVPRSDGTVVIGATQREDGSTAVSAGGVYQLLRDAQVLLPAVRELELIEVTARARPGTPDNAPLLGRVSRTGRETPGSDIPGLIIATGFFRHGVLLTPVAAHYCLQLIEGSADQRWERFRPHRFSATRPSASVSLQGVVSS</sequence>
<reference evidence="8 10" key="1">
    <citation type="submission" date="2016-10" db="EMBL/GenBank/DDBJ databases">
        <authorList>
            <person name="Varghese N."/>
            <person name="Submissions S."/>
        </authorList>
    </citation>
    <scope>NUCLEOTIDE SEQUENCE [LARGE SCALE GENOMIC DNA]</scope>
    <source>
        <strain evidence="8 10">GMCC 1.11211</strain>
    </source>
</reference>
<dbReference type="EMBL" id="SOFE01000023">
    <property type="protein sequence ID" value="TFB82637.1"/>
    <property type="molecule type" value="Genomic_DNA"/>
</dbReference>
<dbReference type="Gene3D" id="3.50.50.60">
    <property type="entry name" value="FAD/NAD(P)-binding domain"/>
    <property type="match status" value="1"/>
</dbReference>
<evidence type="ECO:0000313" key="11">
    <source>
        <dbReference type="Proteomes" id="UP000297963"/>
    </source>
</evidence>
<dbReference type="EC" id="1.4.3.19" evidence="5"/>
<protein>
    <recommendedName>
        <fullName evidence="5">glycine oxidase</fullName>
        <ecNumber evidence="5">1.4.3.19</ecNumber>
    </recommendedName>
</protein>
<comment type="catalytic activity">
    <reaction evidence="4">
        <text>glycine + O2 + H2O = glyoxylate + H2O2 + NH4(+)</text>
        <dbReference type="Rhea" id="RHEA:11532"/>
        <dbReference type="ChEBI" id="CHEBI:15377"/>
        <dbReference type="ChEBI" id="CHEBI:15379"/>
        <dbReference type="ChEBI" id="CHEBI:16240"/>
        <dbReference type="ChEBI" id="CHEBI:28938"/>
        <dbReference type="ChEBI" id="CHEBI:36655"/>
        <dbReference type="ChEBI" id="CHEBI:57305"/>
        <dbReference type="EC" id="1.4.3.19"/>
    </reaction>
</comment>
<organism evidence="9 11">
    <name type="scientific">Cryobacterium levicorallinum</name>
    <dbReference type="NCBI Taxonomy" id="995038"/>
    <lineage>
        <taxon>Bacteria</taxon>
        <taxon>Bacillati</taxon>
        <taxon>Actinomycetota</taxon>
        <taxon>Actinomycetes</taxon>
        <taxon>Micrococcales</taxon>
        <taxon>Microbacteriaceae</taxon>
        <taxon>Cryobacterium</taxon>
    </lineage>
</organism>
<name>A0A1I3A641_9MICO</name>